<sequence length="65" mass="7572">MARGRSGRIVVEVDADLKRRLYAVLSVRELTLKDWFTAQARELLAEHEQPSLLPKGDRRDQERKP</sequence>
<accession>A0A317F879</accession>
<evidence type="ECO:0000313" key="1">
    <source>
        <dbReference type="EMBL" id="PWS35340.1"/>
    </source>
</evidence>
<reference evidence="2" key="1">
    <citation type="submission" date="2018-05" db="EMBL/GenBank/DDBJ databases">
        <authorList>
            <person name="Du Z."/>
            <person name="Wang X."/>
        </authorList>
    </citation>
    <scope>NUCLEOTIDE SEQUENCE [LARGE SCALE GENOMIC DNA]</scope>
    <source>
        <strain evidence="2">CQN31</strain>
    </source>
</reference>
<dbReference type="Proteomes" id="UP000245765">
    <property type="component" value="Unassembled WGS sequence"/>
</dbReference>
<comment type="caution">
    <text evidence="1">The sequence shown here is derived from an EMBL/GenBank/DDBJ whole genome shotgun (WGS) entry which is preliminary data.</text>
</comment>
<name>A0A317F879_9PROT</name>
<dbReference type="OrthoDB" id="3078648at2"/>
<organism evidence="1 2">
    <name type="scientific">Falsiroseomonas bella</name>
    <dbReference type="NCBI Taxonomy" id="2184016"/>
    <lineage>
        <taxon>Bacteria</taxon>
        <taxon>Pseudomonadati</taxon>
        <taxon>Pseudomonadota</taxon>
        <taxon>Alphaproteobacteria</taxon>
        <taxon>Acetobacterales</taxon>
        <taxon>Roseomonadaceae</taxon>
        <taxon>Falsiroseomonas</taxon>
    </lineage>
</organism>
<keyword evidence="2" id="KW-1185">Reference proteome</keyword>
<gene>
    <name evidence="1" type="ORF">DFH01_17050</name>
</gene>
<proteinExistence type="predicted"/>
<evidence type="ECO:0000313" key="2">
    <source>
        <dbReference type="Proteomes" id="UP000245765"/>
    </source>
</evidence>
<dbReference type="AlphaFoldDB" id="A0A317F879"/>
<dbReference type="EMBL" id="QGNA01000004">
    <property type="protein sequence ID" value="PWS35340.1"/>
    <property type="molecule type" value="Genomic_DNA"/>
</dbReference>
<protein>
    <submittedName>
        <fullName evidence="1">Uncharacterized protein</fullName>
    </submittedName>
</protein>